<evidence type="ECO:0000256" key="2">
    <source>
        <dbReference type="ARBA" id="ARBA00022801"/>
    </source>
</evidence>
<name>A0AAU7GGM4_9MICO</name>
<evidence type="ECO:0000313" key="4">
    <source>
        <dbReference type="EMBL" id="XBM49887.1"/>
    </source>
</evidence>
<dbReference type="SMART" id="SM01217">
    <property type="entry name" value="Fn3_like"/>
    <property type="match status" value="1"/>
</dbReference>
<accession>A0AAU7GGM4</accession>
<dbReference type="AlphaFoldDB" id="A0AAU7GGM4"/>
<dbReference type="Pfam" id="PF14310">
    <property type="entry name" value="Fn3-like"/>
    <property type="match status" value="1"/>
</dbReference>
<gene>
    <name evidence="4" type="ORF">AAME72_08455</name>
</gene>
<sequence>MRNTGSKAASTTPQVYLTLPASAGEPGSRLVAFDTVTLGAGASKRVSVTIDPSSVDRPLSYYSTATSSWVTDPGTYGVAVGDSSDASLTGSFTVAE</sequence>
<evidence type="ECO:0000256" key="1">
    <source>
        <dbReference type="ARBA" id="ARBA00005336"/>
    </source>
</evidence>
<reference evidence="4" key="1">
    <citation type="submission" date="2024-05" db="EMBL/GenBank/DDBJ databases">
        <title>The Natural Products Discovery Center: Release of the First 8490 Sequenced Strains for Exploring Actinobacteria Biosynthetic Diversity.</title>
        <authorList>
            <person name="Kalkreuter E."/>
            <person name="Kautsar S.A."/>
            <person name="Yang D."/>
            <person name="Bader C.D."/>
            <person name="Teijaro C.N."/>
            <person name="Fluegel L."/>
            <person name="Davis C.M."/>
            <person name="Simpson J.R."/>
            <person name="Lauterbach L."/>
            <person name="Steele A.D."/>
            <person name="Gui C."/>
            <person name="Meng S."/>
            <person name="Li G."/>
            <person name="Viehrig K."/>
            <person name="Ye F."/>
            <person name="Su P."/>
            <person name="Kiefer A.F."/>
            <person name="Nichols A."/>
            <person name="Cepeda A.J."/>
            <person name="Yan W."/>
            <person name="Fan B."/>
            <person name="Jiang Y."/>
            <person name="Adhikari A."/>
            <person name="Zheng C.-J."/>
            <person name="Schuster L."/>
            <person name="Cowan T.M."/>
            <person name="Smanski M.J."/>
            <person name="Chevrette M.G."/>
            <person name="de Carvalho L.P.S."/>
            <person name="Shen B."/>
        </authorList>
    </citation>
    <scope>NUCLEOTIDE SEQUENCE</scope>
    <source>
        <strain evidence="4">NPDC080035</strain>
    </source>
</reference>
<dbReference type="GO" id="GO:0009251">
    <property type="term" value="P:glucan catabolic process"/>
    <property type="evidence" value="ECO:0007669"/>
    <property type="project" value="TreeGrafter"/>
</dbReference>
<proteinExistence type="inferred from homology"/>
<organism evidence="4">
    <name type="scientific">Leifsonia sp. NPDC080035</name>
    <dbReference type="NCBI Taxonomy" id="3143936"/>
    <lineage>
        <taxon>Bacteria</taxon>
        <taxon>Bacillati</taxon>
        <taxon>Actinomycetota</taxon>
        <taxon>Actinomycetes</taxon>
        <taxon>Micrococcales</taxon>
        <taxon>Microbacteriaceae</taxon>
        <taxon>Leifsonia</taxon>
    </lineage>
</organism>
<dbReference type="InterPro" id="IPR026891">
    <property type="entry name" value="Fn3-like"/>
</dbReference>
<dbReference type="GO" id="GO:0008422">
    <property type="term" value="F:beta-glucosidase activity"/>
    <property type="evidence" value="ECO:0007669"/>
    <property type="project" value="TreeGrafter"/>
</dbReference>
<dbReference type="PANTHER" id="PTHR42715">
    <property type="entry name" value="BETA-GLUCOSIDASE"/>
    <property type="match status" value="1"/>
</dbReference>
<dbReference type="PANTHER" id="PTHR42715:SF10">
    <property type="entry name" value="BETA-GLUCOSIDASE"/>
    <property type="match status" value="1"/>
</dbReference>
<feature type="domain" description="Fibronectin type III-like" evidence="3">
    <location>
        <begin position="11"/>
        <end position="84"/>
    </location>
</feature>
<dbReference type="EMBL" id="CP157390">
    <property type="protein sequence ID" value="XBM49887.1"/>
    <property type="molecule type" value="Genomic_DNA"/>
</dbReference>
<protein>
    <submittedName>
        <fullName evidence="4">Fibronectin type III-like domain-contianing protein</fullName>
    </submittedName>
</protein>
<dbReference type="InterPro" id="IPR050288">
    <property type="entry name" value="Cellulose_deg_GH3"/>
</dbReference>
<comment type="similarity">
    <text evidence="1">Belongs to the glycosyl hydrolase 3 family.</text>
</comment>
<dbReference type="InterPro" id="IPR013783">
    <property type="entry name" value="Ig-like_fold"/>
</dbReference>
<dbReference type="RefSeq" id="WP_348789797.1">
    <property type="nucleotide sequence ID" value="NZ_CP157390.1"/>
</dbReference>
<dbReference type="Gene3D" id="2.60.40.10">
    <property type="entry name" value="Immunoglobulins"/>
    <property type="match status" value="1"/>
</dbReference>
<evidence type="ECO:0000259" key="3">
    <source>
        <dbReference type="SMART" id="SM01217"/>
    </source>
</evidence>
<keyword evidence="2" id="KW-0378">Hydrolase</keyword>